<sequence>MSSIFEEPVHPDGDASDGILSRKTVRWRDRHVWLDRGVIVAPLTVAQNTFDGRM</sequence>
<evidence type="ECO:0000313" key="3">
    <source>
        <dbReference type="Proteomes" id="UP000621799"/>
    </source>
</evidence>
<evidence type="ECO:0000313" key="2">
    <source>
        <dbReference type="EMBL" id="MBE9042290.1"/>
    </source>
</evidence>
<reference evidence="2" key="1">
    <citation type="submission" date="2020-10" db="EMBL/GenBank/DDBJ databases">
        <authorList>
            <person name="Castelo-Branco R."/>
            <person name="Eusebio N."/>
            <person name="Adriana R."/>
            <person name="Vieira A."/>
            <person name="Brugerolle De Fraissinette N."/>
            <person name="Rezende De Castro R."/>
            <person name="Schneider M.P."/>
            <person name="Vasconcelos V."/>
            <person name="Leao P.N."/>
        </authorList>
    </citation>
    <scope>NUCLEOTIDE SEQUENCE</scope>
    <source>
        <strain evidence="2">LEGE 11467</strain>
    </source>
</reference>
<dbReference type="AlphaFoldDB" id="A0A928W2Y1"/>
<evidence type="ECO:0000256" key="1">
    <source>
        <dbReference type="SAM" id="MobiDB-lite"/>
    </source>
</evidence>
<comment type="caution">
    <text evidence="2">The sequence shown here is derived from an EMBL/GenBank/DDBJ whole genome shotgun (WGS) entry which is preliminary data.</text>
</comment>
<gene>
    <name evidence="2" type="ORF">IQ235_16040</name>
</gene>
<accession>A0A928W2Y1</accession>
<organism evidence="2 3">
    <name type="scientific">Zarconia navalis LEGE 11467</name>
    <dbReference type="NCBI Taxonomy" id="1828826"/>
    <lineage>
        <taxon>Bacteria</taxon>
        <taxon>Bacillati</taxon>
        <taxon>Cyanobacteriota</taxon>
        <taxon>Cyanophyceae</taxon>
        <taxon>Oscillatoriophycideae</taxon>
        <taxon>Oscillatoriales</taxon>
        <taxon>Oscillatoriales incertae sedis</taxon>
        <taxon>Zarconia</taxon>
        <taxon>Zarconia navalis</taxon>
    </lineage>
</organism>
<feature type="region of interest" description="Disordered" evidence="1">
    <location>
        <begin position="1"/>
        <end position="20"/>
    </location>
</feature>
<proteinExistence type="predicted"/>
<keyword evidence="3" id="KW-1185">Reference proteome</keyword>
<protein>
    <submittedName>
        <fullName evidence="2">Uncharacterized protein</fullName>
    </submittedName>
</protein>
<dbReference type="Proteomes" id="UP000621799">
    <property type="component" value="Unassembled WGS sequence"/>
</dbReference>
<dbReference type="EMBL" id="JADEXN010000330">
    <property type="protein sequence ID" value="MBE9042290.1"/>
    <property type="molecule type" value="Genomic_DNA"/>
</dbReference>
<name>A0A928W2Y1_9CYAN</name>